<dbReference type="AlphaFoldDB" id="A0A9N7VGL6"/>
<comment type="caution">
    <text evidence="3">The sequence shown here is derived from an EMBL/GenBank/DDBJ whole genome shotgun (WGS) entry which is preliminary data.</text>
</comment>
<dbReference type="Proteomes" id="UP001153269">
    <property type="component" value="Unassembled WGS sequence"/>
</dbReference>
<evidence type="ECO:0000256" key="1">
    <source>
        <dbReference type="SAM" id="MobiDB-lite"/>
    </source>
</evidence>
<proteinExistence type="predicted"/>
<gene>
    <name evidence="3" type="ORF">PLEPLA_LOCUS40147</name>
</gene>
<feature type="transmembrane region" description="Helical" evidence="2">
    <location>
        <begin position="45"/>
        <end position="63"/>
    </location>
</feature>
<feature type="compositionally biased region" description="Basic and acidic residues" evidence="1">
    <location>
        <begin position="1"/>
        <end position="22"/>
    </location>
</feature>
<organism evidence="3 4">
    <name type="scientific">Pleuronectes platessa</name>
    <name type="common">European plaice</name>
    <dbReference type="NCBI Taxonomy" id="8262"/>
    <lineage>
        <taxon>Eukaryota</taxon>
        <taxon>Metazoa</taxon>
        <taxon>Chordata</taxon>
        <taxon>Craniata</taxon>
        <taxon>Vertebrata</taxon>
        <taxon>Euteleostomi</taxon>
        <taxon>Actinopterygii</taxon>
        <taxon>Neopterygii</taxon>
        <taxon>Teleostei</taxon>
        <taxon>Neoteleostei</taxon>
        <taxon>Acanthomorphata</taxon>
        <taxon>Carangaria</taxon>
        <taxon>Pleuronectiformes</taxon>
        <taxon>Pleuronectoidei</taxon>
        <taxon>Pleuronectidae</taxon>
        <taxon>Pleuronectes</taxon>
    </lineage>
</organism>
<reference evidence="3" key="1">
    <citation type="submission" date="2020-03" db="EMBL/GenBank/DDBJ databases">
        <authorList>
            <person name="Weist P."/>
        </authorList>
    </citation>
    <scope>NUCLEOTIDE SEQUENCE</scope>
</reference>
<keyword evidence="4" id="KW-1185">Reference proteome</keyword>
<feature type="region of interest" description="Disordered" evidence="1">
    <location>
        <begin position="1"/>
        <end position="28"/>
    </location>
</feature>
<keyword evidence="2" id="KW-0472">Membrane</keyword>
<sequence>MDQRKKSDEEKKRRVDQTERGEGPAGIRANLLSAGTTWRDKWTDWFPVITACLFSLSVPLFLCDSLVFSPGLSVGILSAAGEQQREIETCVLPQPPPTTACALPFSDRGGHTR</sequence>
<evidence type="ECO:0000256" key="2">
    <source>
        <dbReference type="SAM" id="Phobius"/>
    </source>
</evidence>
<keyword evidence="2" id="KW-0812">Transmembrane</keyword>
<dbReference type="EMBL" id="CADEAL010004126">
    <property type="protein sequence ID" value="CAB1452407.1"/>
    <property type="molecule type" value="Genomic_DNA"/>
</dbReference>
<evidence type="ECO:0000313" key="4">
    <source>
        <dbReference type="Proteomes" id="UP001153269"/>
    </source>
</evidence>
<name>A0A9N7VGL6_PLEPL</name>
<accession>A0A9N7VGL6</accession>
<evidence type="ECO:0000313" key="3">
    <source>
        <dbReference type="EMBL" id="CAB1452407.1"/>
    </source>
</evidence>
<keyword evidence="2" id="KW-1133">Transmembrane helix</keyword>
<protein>
    <submittedName>
        <fullName evidence="3">Uncharacterized protein</fullName>
    </submittedName>
</protein>